<dbReference type="InterPro" id="IPR001193">
    <property type="entry name" value="MBTPS2"/>
</dbReference>
<dbReference type="EMBL" id="CP017921">
    <property type="protein sequence ID" value="APH39270.1"/>
    <property type="molecule type" value="Genomic_DNA"/>
</dbReference>
<dbReference type="KEGG" id="mhaz:BHR79_07075"/>
<name>A0A1L3Q341_9EURY</name>
<dbReference type="EMBL" id="RJJG01000003">
    <property type="protein sequence ID" value="RNI09667.1"/>
    <property type="molecule type" value="Genomic_DNA"/>
</dbReference>
<reference evidence="9 11" key="2">
    <citation type="submission" date="2016-10" db="EMBL/GenBank/DDBJ databases">
        <authorList>
            <person name="de Groot N.N."/>
        </authorList>
    </citation>
    <scope>NUCLEOTIDE SEQUENCE [LARGE SCALE GENOMIC DNA]</scope>
    <source>
        <strain evidence="9 11">Z-7982</strain>
    </source>
</reference>
<gene>
    <name evidence="7" type="ORF">BHR79_07075</name>
    <name evidence="8" type="ORF">EFE40_03170</name>
    <name evidence="9" type="ORF">SAMN04515625_1096</name>
</gene>
<feature type="transmembrane region" description="Helical" evidence="5">
    <location>
        <begin position="6"/>
        <end position="22"/>
    </location>
</feature>
<keyword evidence="4 5" id="KW-0472">Membrane</keyword>
<dbReference type="PROSITE" id="PS50106">
    <property type="entry name" value="PDZ"/>
    <property type="match status" value="1"/>
</dbReference>
<comment type="subcellular location">
    <subcellularLocation>
        <location evidence="1">Endomembrane system</location>
        <topology evidence="1">Multi-pass membrane protein</topology>
    </subcellularLocation>
</comment>
<evidence type="ECO:0000313" key="10">
    <source>
        <dbReference type="Proteomes" id="UP000186879"/>
    </source>
</evidence>
<dbReference type="InterPro" id="IPR036034">
    <property type="entry name" value="PDZ_sf"/>
</dbReference>
<keyword evidence="3 5" id="KW-1133">Transmembrane helix</keyword>
<protein>
    <submittedName>
        <fullName evidence="8">PDZ domain-containing protein</fullName>
    </submittedName>
    <submittedName>
        <fullName evidence="7">Peptidase</fullName>
    </submittedName>
</protein>
<evidence type="ECO:0000256" key="2">
    <source>
        <dbReference type="ARBA" id="ARBA00022692"/>
    </source>
</evidence>
<evidence type="ECO:0000256" key="3">
    <source>
        <dbReference type="ARBA" id="ARBA00022989"/>
    </source>
</evidence>
<feature type="transmembrane region" description="Helical" evidence="5">
    <location>
        <begin position="200"/>
        <end position="224"/>
    </location>
</feature>
<dbReference type="PRINTS" id="PR01000">
    <property type="entry name" value="SREBPS2PTASE"/>
</dbReference>
<feature type="transmembrane region" description="Helical" evidence="5">
    <location>
        <begin position="119"/>
        <end position="139"/>
    </location>
</feature>
<dbReference type="GO" id="GO:0012505">
    <property type="term" value="C:endomembrane system"/>
    <property type="evidence" value="ECO:0007669"/>
    <property type="project" value="UniProtKB-SubCell"/>
</dbReference>
<dbReference type="GO" id="GO:0004222">
    <property type="term" value="F:metalloendopeptidase activity"/>
    <property type="evidence" value="ECO:0007669"/>
    <property type="project" value="InterPro"/>
</dbReference>
<evidence type="ECO:0000313" key="9">
    <source>
        <dbReference type="EMBL" id="SDW51927.1"/>
    </source>
</evidence>
<dbReference type="Proteomes" id="UP000198669">
    <property type="component" value="Unassembled WGS sequence"/>
</dbReference>
<dbReference type="GeneID" id="30583516"/>
<feature type="domain" description="PDZ" evidence="6">
    <location>
        <begin position="281"/>
        <end position="365"/>
    </location>
</feature>
<keyword evidence="2 5" id="KW-0812">Transmembrane</keyword>
<evidence type="ECO:0000259" key="6">
    <source>
        <dbReference type="PROSITE" id="PS50106"/>
    </source>
</evidence>
<reference evidence="8 12" key="3">
    <citation type="submission" date="2018-10" db="EMBL/GenBank/DDBJ databases">
        <title>Cultivation of a novel Methanohalophilus strain from Kebrit Deep of the Red Sea and a genomic comparison of members of the genus Methanohalophilus.</title>
        <authorList>
            <person name="Guan Y."/>
            <person name="Ngugi D.K."/>
            <person name="Stingl U."/>
        </authorList>
    </citation>
    <scope>NUCLEOTIDE SEQUENCE [LARGE SCALE GENOMIC DNA]</scope>
    <source>
        <strain evidence="8 12">DSM 3094</strain>
    </source>
</reference>
<evidence type="ECO:0000256" key="5">
    <source>
        <dbReference type="SAM" id="Phobius"/>
    </source>
</evidence>
<dbReference type="Gene3D" id="2.30.42.10">
    <property type="match status" value="2"/>
</dbReference>
<dbReference type="SUPFAM" id="SSF50156">
    <property type="entry name" value="PDZ domain-like"/>
    <property type="match status" value="2"/>
</dbReference>
<evidence type="ECO:0000313" key="12">
    <source>
        <dbReference type="Proteomes" id="UP000267921"/>
    </source>
</evidence>
<dbReference type="GO" id="GO:0031293">
    <property type="term" value="P:membrane protein intracellular domain proteolysis"/>
    <property type="evidence" value="ECO:0007669"/>
    <property type="project" value="TreeGrafter"/>
</dbReference>
<dbReference type="InterPro" id="IPR001478">
    <property type="entry name" value="PDZ"/>
</dbReference>
<dbReference type="RefSeq" id="WP_072561702.1">
    <property type="nucleotide sequence ID" value="NZ_CP017921.1"/>
</dbReference>
<dbReference type="PANTHER" id="PTHR13325">
    <property type="entry name" value="PROTEASE M50 MEMBRANE-BOUND TRANSCRIPTION FACTOR SITE 2 PROTEASE"/>
    <property type="match status" value="1"/>
</dbReference>
<dbReference type="OrthoDB" id="15212at2157"/>
<dbReference type="GO" id="GO:0016020">
    <property type="term" value="C:membrane"/>
    <property type="evidence" value="ECO:0007669"/>
    <property type="project" value="InterPro"/>
</dbReference>
<keyword evidence="10" id="KW-1185">Reference proteome</keyword>
<dbReference type="GO" id="GO:0005737">
    <property type="term" value="C:cytoplasm"/>
    <property type="evidence" value="ECO:0007669"/>
    <property type="project" value="TreeGrafter"/>
</dbReference>
<dbReference type="Pfam" id="PF02163">
    <property type="entry name" value="Peptidase_M50"/>
    <property type="match status" value="2"/>
</dbReference>
<dbReference type="CDD" id="cd06159">
    <property type="entry name" value="S2P-M50_PDZ_Arch"/>
    <property type="match status" value="1"/>
</dbReference>
<evidence type="ECO:0000256" key="1">
    <source>
        <dbReference type="ARBA" id="ARBA00004127"/>
    </source>
</evidence>
<dbReference type="AlphaFoldDB" id="A0A1L3Q341"/>
<dbReference type="Proteomes" id="UP000186879">
    <property type="component" value="Chromosome"/>
</dbReference>
<evidence type="ECO:0000256" key="4">
    <source>
        <dbReference type="ARBA" id="ARBA00023136"/>
    </source>
</evidence>
<reference evidence="7 10" key="1">
    <citation type="submission" date="2016-10" db="EMBL/GenBank/DDBJ databases">
        <title>Methanohalophilus halophilus.</title>
        <authorList>
            <person name="L'haridon S."/>
        </authorList>
    </citation>
    <scope>NUCLEOTIDE SEQUENCE [LARGE SCALE GENOMIC DNA]</scope>
    <source>
        <strain evidence="7 10">Z-7982</strain>
    </source>
</reference>
<dbReference type="SMART" id="SM00228">
    <property type="entry name" value="PDZ"/>
    <property type="match status" value="2"/>
</dbReference>
<dbReference type="Proteomes" id="UP000267921">
    <property type="component" value="Unassembled WGS sequence"/>
</dbReference>
<dbReference type="STRING" id="2177.BHR79_07075"/>
<sequence>MVTTNIILAIFLVYWAAVAYLNKKGVLEKYNISAYGPILMIRTVKGLALLDKLAKPRRYWRVFANTGIVLMFVGMFAMLFIVILSDIALIASLTENAMPQPGKFNEARNVFLIPGVNEFIPLTWGIIALVVTLVVHEFAHAILARVEDIRVKSMGILFALVPIGGFAEPDEEQLFGEGKDEFGSPVINEKKATRNQRARILAAGVMSNFAVALIAFVLFFGPVLGAVAPMSDTMVVDVKEDSVADIAGIEKGMIITGIDDQEVRYANDVVAYLNKTETGSTVTLKAAQDRQVREYELKVTGKQDTGVFGIYVNDIVDGSPAERSNLEKGMFLLSINNVTTQTPEEFVNFMNTTTAGQEVEIEVKTTEGESKIYTLTLGQHPDGTSEKGFLGVYYGTDGVKNIPVGISIGEYPAHEYLDMLKGLPSMLTGVAGWVILLGLPIIGFAGEGFPGFSGTLAQFYEPVGWGEPLGVGVFWIANSLLWVGWLNFYVGLFNCLPAVPLDGGHVFRDYLQSFLKRFTGDEIKSTTLAGTIAGTFTIFIILSFVLMIFGPYIVHGF</sequence>
<feature type="transmembrane region" description="Helical" evidence="5">
    <location>
        <begin position="528"/>
        <end position="554"/>
    </location>
</feature>
<evidence type="ECO:0000313" key="11">
    <source>
        <dbReference type="Proteomes" id="UP000198669"/>
    </source>
</evidence>
<organism evidence="7 10">
    <name type="scientific">Methanohalophilus halophilus</name>
    <dbReference type="NCBI Taxonomy" id="2177"/>
    <lineage>
        <taxon>Archaea</taxon>
        <taxon>Methanobacteriati</taxon>
        <taxon>Methanobacteriota</taxon>
        <taxon>Stenosarchaea group</taxon>
        <taxon>Methanomicrobia</taxon>
        <taxon>Methanosarcinales</taxon>
        <taxon>Methanosarcinaceae</taxon>
        <taxon>Methanohalophilus</taxon>
    </lineage>
</organism>
<proteinExistence type="predicted"/>
<feature type="transmembrane region" description="Helical" evidence="5">
    <location>
        <begin position="426"/>
        <end position="446"/>
    </location>
</feature>
<dbReference type="PANTHER" id="PTHR13325:SF3">
    <property type="entry name" value="MEMBRANE-BOUND TRANSCRIPTION FACTOR SITE-2 PROTEASE"/>
    <property type="match status" value="1"/>
</dbReference>
<feature type="transmembrane region" description="Helical" evidence="5">
    <location>
        <begin position="62"/>
        <end position="91"/>
    </location>
</feature>
<accession>A0A1L3Q341</accession>
<evidence type="ECO:0000313" key="7">
    <source>
        <dbReference type="EMBL" id="APH39270.1"/>
    </source>
</evidence>
<evidence type="ECO:0000313" key="8">
    <source>
        <dbReference type="EMBL" id="RNI09667.1"/>
    </source>
</evidence>
<dbReference type="InterPro" id="IPR008915">
    <property type="entry name" value="Peptidase_M50"/>
</dbReference>
<dbReference type="EMBL" id="FNMU01000003">
    <property type="protein sequence ID" value="SDW51927.1"/>
    <property type="molecule type" value="Genomic_DNA"/>
</dbReference>